<dbReference type="GO" id="GO:0043531">
    <property type="term" value="F:ADP binding"/>
    <property type="evidence" value="ECO:0007669"/>
    <property type="project" value="InterPro"/>
</dbReference>
<dbReference type="InterPro" id="IPR044974">
    <property type="entry name" value="Disease_R_plants"/>
</dbReference>
<dbReference type="PRINTS" id="PR00364">
    <property type="entry name" value="DISEASERSIST"/>
</dbReference>
<dbReference type="InterPro" id="IPR027417">
    <property type="entry name" value="P-loop_NTPase"/>
</dbReference>
<comment type="catalytic activity">
    <reaction evidence="5">
        <text>NAD(+) + H2O = ADP-D-ribose + nicotinamide + H(+)</text>
        <dbReference type="Rhea" id="RHEA:16301"/>
        <dbReference type="ChEBI" id="CHEBI:15377"/>
        <dbReference type="ChEBI" id="CHEBI:15378"/>
        <dbReference type="ChEBI" id="CHEBI:17154"/>
        <dbReference type="ChEBI" id="CHEBI:57540"/>
        <dbReference type="ChEBI" id="CHEBI:57967"/>
        <dbReference type="EC" id="3.2.2.6"/>
    </reaction>
    <physiologicalReaction direction="left-to-right" evidence="5">
        <dbReference type="Rhea" id="RHEA:16302"/>
    </physiologicalReaction>
</comment>
<gene>
    <name evidence="9" type="primary">DSC1_63</name>
    <name evidence="9" type="ORF">CK203_041845</name>
</gene>
<dbReference type="Gene3D" id="3.80.10.10">
    <property type="entry name" value="Ribonuclease Inhibitor"/>
    <property type="match status" value="2"/>
</dbReference>
<accession>A0A438FYA1</accession>
<dbReference type="InterPro" id="IPR042197">
    <property type="entry name" value="Apaf_helical"/>
</dbReference>
<dbReference type="Pfam" id="PF00931">
    <property type="entry name" value="NB-ARC"/>
    <property type="match status" value="1"/>
</dbReference>
<keyword evidence="2" id="KW-0433">Leucine-rich repeat</keyword>
<dbReference type="Gene3D" id="3.40.50.300">
    <property type="entry name" value="P-loop containing nucleotide triphosphate hydrolases"/>
    <property type="match status" value="2"/>
</dbReference>
<dbReference type="SUPFAM" id="SSF52540">
    <property type="entry name" value="P-loop containing nucleoside triphosphate hydrolases"/>
    <property type="match status" value="1"/>
</dbReference>
<dbReference type="PANTHER" id="PTHR11017:SF479">
    <property type="entry name" value="DISEASE RESISTANCE PROTEIN (TIR-NBS-LRR CLASS) FAMILY"/>
    <property type="match status" value="1"/>
</dbReference>
<dbReference type="Gene3D" id="1.10.8.430">
    <property type="entry name" value="Helical domain of apoptotic protease-activating factors"/>
    <property type="match status" value="1"/>
</dbReference>
<dbReference type="GO" id="GO:0006952">
    <property type="term" value="P:defense response"/>
    <property type="evidence" value="ECO:0007669"/>
    <property type="project" value="InterPro"/>
</dbReference>
<dbReference type="InterPro" id="IPR001611">
    <property type="entry name" value="Leu-rich_rpt"/>
</dbReference>
<evidence type="ECO:0000256" key="5">
    <source>
        <dbReference type="ARBA" id="ARBA00047304"/>
    </source>
</evidence>
<evidence type="ECO:0000259" key="8">
    <source>
        <dbReference type="Pfam" id="PF23282"/>
    </source>
</evidence>
<protein>
    <recommendedName>
        <fullName evidence="1">ADP-ribosyl cyclase/cyclic ADP-ribose hydrolase</fullName>
        <ecNumber evidence="1">3.2.2.6</ecNumber>
    </recommendedName>
</protein>
<comment type="caution">
    <text evidence="9">The sequence shown here is derived from an EMBL/GenBank/DDBJ whole genome shotgun (WGS) entry which is preliminary data.</text>
</comment>
<keyword evidence="3" id="KW-0677">Repeat</keyword>
<dbReference type="InterPro" id="IPR045344">
    <property type="entry name" value="C-JID"/>
</dbReference>
<feature type="domain" description="Disease resistance protein Roq1-like winged-helix" evidence="8">
    <location>
        <begin position="199"/>
        <end position="270"/>
    </location>
</feature>
<feature type="domain" description="C-JID" evidence="7">
    <location>
        <begin position="676"/>
        <end position="811"/>
    </location>
</feature>
<dbReference type="SUPFAM" id="SSF52058">
    <property type="entry name" value="L domain-like"/>
    <property type="match status" value="1"/>
</dbReference>
<proteinExistence type="predicted"/>
<dbReference type="InterPro" id="IPR011713">
    <property type="entry name" value="Leu-rich_rpt_3"/>
</dbReference>
<sequence length="856" mass="96203">MELLLCTESTDVRMVGIWGMGGIGKTTLAQAIYDRVSSQFEGHENIKLNGPISLKARLCSLKVFIVLDNVHDQNILEYLVGSHDWFGQGSRIIITTRDKRLLMSHGVRVYEVKKLVHTEAIEFLRRYASKQQIAIDEFMELSNNITTYAQGLPLVLKVLGSFLFSMSKHEWRSELDKLKDTPHGRIQEVFRISYDGLDDKEKNIFLDIACFFKGEDKDHVIKILDGCGFFAVSGIRGLIDKSLITISNNDKIVMHDSLQEMGWEIIRQTSPKEPGKCSRLWIYEDAYHVLSKNTGTQEVEGIFLNLSGIEEIHFTTKAFAGMDKLRLLKFYDYIPSTNSECTSKRKCKVHIPRDFKFDYNELRHLHLHGYPLKLLPHDFSPKNLVDLSLPCSYVKQLWKGIKVLEKLKFMDLSHSKYLVETPNFSGISNLEKLALTGCTYLREVHPTLGVLGKLSFLSLRDCKMLKNIPNSIYETAISALPSSICLLRNLQLLSFNGCKGPPSASWLTLLPRKSSNSSKFLLSPLSGLGSLKKLNLRDCNISEGADLSHLAILSSLENLDLSGNNFISLPSSMSQLSQLVRLKLQNCRRLQALSELPSSIKEIDAHNCMSLETISNQLLFSSLRHVSFSECLKIKTYQNNIGSMLQALATFLQTQKRSGYAQDNPESVNIEFSTVVPGSEIPDWFSYQSSGRKVNIELPPNWFNSNFLGFALSAVLGFDALPSHDPNFNVFSLFCIFDFQNSAASYSDNVFHLNSGPALIESDHLWLGYAPVVSSFKWHEVNHFEAAFMAFTNNLALVVKRCGIRLVYSSEDVSDNNPTMIQYISPPPPPRSTLLIQEIDEGGPSGSACSSEDSCT</sequence>
<evidence type="ECO:0000313" key="10">
    <source>
        <dbReference type="Proteomes" id="UP000288805"/>
    </source>
</evidence>
<dbReference type="Proteomes" id="UP000288805">
    <property type="component" value="Unassembled WGS sequence"/>
</dbReference>
<dbReference type="InterPro" id="IPR032675">
    <property type="entry name" value="LRR_dom_sf"/>
</dbReference>
<dbReference type="PANTHER" id="PTHR11017">
    <property type="entry name" value="LEUCINE-RICH REPEAT-CONTAINING PROTEIN"/>
    <property type="match status" value="1"/>
</dbReference>
<dbReference type="InterPro" id="IPR002182">
    <property type="entry name" value="NB-ARC"/>
</dbReference>
<dbReference type="Pfam" id="PF23282">
    <property type="entry name" value="WHD_ROQ1"/>
    <property type="match status" value="1"/>
</dbReference>
<dbReference type="InterPro" id="IPR058192">
    <property type="entry name" value="WHD_ROQ1-like"/>
</dbReference>
<evidence type="ECO:0000259" key="7">
    <source>
        <dbReference type="Pfam" id="PF20160"/>
    </source>
</evidence>
<evidence type="ECO:0000256" key="4">
    <source>
        <dbReference type="ARBA" id="ARBA00023027"/>
    </source>
</evidence>
<dbReference type="Pfam" id="PF20160">
    <property type="entry name" value="C-JID"/>
    <property type="match status" value="1"/>
</dbReference>
<dbReference type="PROSITE" id="PS51450">
    <property type="entry name" value="LRR"/>
    <property type="match status" value="2"/>
</dbReference>
<organism evidence="9 10">
    <name type="scientific">Vitis vinifera</name>
    <name type="common">Grape</name>
    <dbReference type="NCBI Taxonomy" id="29760"/>
    <lineage>
        <taxon>Eukaryota</taxon>
        <taxon>Viridiplantae</taxon>
        <taxon>Streptophyta</taxon>
        <taxon>Embryophyta</taxon>
        <taxon>Tracheophyta</taxon>
        <taxon>Spermatophyta</taxon>
        <taxon>Magnoliopsida</taxon>
        <taxon>eudicotyledons</taxon>
        <taxon>Gunneridae</taxon>
        <taxon>Pentapetalae</taxon>
        <taxon>rosids</taxon>
        <taxon>Vitales</taxon>
        <taxon>Vitaceae</taxon>
        <taxon>Viteae</taxon>
        <taxon>Vitis</taxon>
    </lineage>
</organism>
<feature type="domain" description="NB-ARC" evidence="6">
    <location>
        <begin position="8"/>
        <end position="46"/>
    </location>
</feature>
<dbReference type="EC" id="3.2.2.6" evidence="1"/>
<dbReference type="GO" id="GO:0061809">
    <property type="term" value="F:NAD+ nucleosidase activity, cyclic ADP-ribose generating"/>
    <property type="evidence" value="ECO:0007669"/>
    <property type="project" value="UniProtKB-EC"/>
</dbReference>
<keyword evidence="4" id="KW-0520">NAD</keyword>
<evidence type="ECO:0000256" key="2">
    <source>
        <dbReference type="ARBA" id="ARBA00022614"/>
    </source>
</evidence>
<evidence type="ECO:0000256" key="1">
    <source>
        <dbReference type="ARBA" id="ARBA00011982"/>
    </source>
</evidence>
<evidence type="ECO:0000313" key="9">
    <source>
        <dbReference type="EMBL" id="RVW64942.1"/>
    </source>
</evidence>
<dbReference type="AlphaFoldDB" id="A0A438FYA1"/>
<evidence type="ECO:0000256" key="3">
    <source>
        <dbReference type="ARBA" id="ARBA00022737"/>
    </source>
</evidence>
<dbReference type="Pfam" id="PF07725">
    <property type="entry name" value="LRR_3"/>
    <property type="match status" value="1"/>
</dbReference>
<name>A0A438FYA1_VITVI</name>
<evidence type="ECO:0000259" key="6">
    <source>
        <dbReference type="Pfam" id="PF00931"/>
    </source>
</evidence>
<reference evidence="9 10" key="1">
    <citation type="journal article" date="2018" name="PLoS Genet.">
        <title>Population sequencing reveals clonal diversity and ancestral inbreeding in the grapevine cultivar Chardonnay.</title>
        <authorList>
            <person name="Roach M.J."/>
            <person name="Johnson D.L."/>
            <person name="Bohlmann J."/>
            <person name="van Vuuren H.J."/>
            <person name="Jones S.J."/>
            <person name="Pretorius I.S."/>
            <person name="Schmidt S.A."/>
            <person name="Borneman A.R."/>
        </authorList>
    </citation>
    <scope>NUCLEOTIDE SEQUENCE [LARGE SCALE GENOMIC DNA]</scope>
    <source>
        <strain evidence="10">cv. Chardonnay</strain>
        <tissue evidence="9">Leaf</tissue>
    </source>
</reference>
<dbReference type="EMBL" id="QGNW01000697">
    <property type="protein sequence ID" value="RVW64942.1"/>
    <property type="molecule type" value="Genomic_DNA"/>
</dbReference>